<evidence type="ECO:0000313" key="2">
    <source>
        <dbReference type="Proteomes" id="UP000463931"/>
    </source>
</evidence>
<sequence length="510" mass="57936">MQTVEQVKKRIDYLLERDQATEAEIEKVYNEAVDTLRAIVSDVHNRYAVDGVVVPTNLYGKVTVKDMLLLKQQYNKLPDDLSAQEQDRVDYYTAISQTSPRGLVTALVGMALIAVTHKVAKIITKNNRTAVKEEIAYQEKYEKAPKMTIKKYADPEFKVKTGKDFIPWTERVLADHDQAVNRINNVINSMVSQGMRAEDIADHFYPGNAQSMRDDNIPKILRDATIKAKRTARTEAAAREDAITEQSFKANDVKYYDWVTEPGACKICTNWAISGPYKVGDESSPRVPGSSHPNCRCRRIRSESLEFLKQEETTRITRKKYDGVTLSEVLAVNRKLVNSYKFHDKFSKLDLPKKVQESVYQVSMKMLENRDGSIGEDIAAIDSRSGKVLFINQDSNAEGKVNPTPEQYEKIMNNNSKVVLVHTHPGNGRPSIADILTLERGEKYVHSSVIVGHKGAVYEISLRKDKKFELEKAYNKAYNEFVRNGNSSQISKLKATDILYNEGYFNHDKY</sequence>
<organism evidence="1 2">
    <name type="scientific">Ligilactobacillus murinus</name>
    <dbReference type="NCBI Taxonomy" id="1622"/>
    <lineage>
        <taxon>Bacteria</taxon>
        <taxon>Bacillati</taxon>
        <taxon>Bacillota</taxon>
        <taxon>Bacilli</taxon>
        <taxon>Lactobacillales</taxon>
        <taxon>Lactobacillaceae</taxon>
        <taxon>Ligilactobacillus</taxon>
    </lineage>
</organism>
<reference evidence="1 2" key="1">
    <citation type="journal article" date="2019" name="Nat. Med.">
        <title>Preventing dysbiosis of the neonatal mouse intestinal microbiome protects against late-onset sepsis.</title>
        <authorList>
            <person name="Singer J.R."/>
            <person name="Blosser E.G."/>
            <person name="Zindl C.L."/>
            <person name="Silberger D.J."/>
            <person name="Conlan S."/>
            <person name="Laufer V.A."/>
            <person name="DiToro D."/>
            <person name="Deming C."/>
            <person name="Kumar R."/>
            <person name="Morrow C.D."/>
            <person name="Segre J.A."/>
            <person name="Gray M.J."/>
            <person name="Randolph D.A."/>
            <person name="Weaver C.T."/>
        </authorList>
    </citation>
    <scope>NUCLEOTIDE SEQUENCE [LARGE SCALE GENOMIC DNA]</scope>
    <source>
        <strain evidence="1 2">V10</strain>
    </source>
</reference>
<dbReference type="Proteomes" id="UP000463931">
    <property type="component" value="Chromosome"/>
</dbReference>
<dbReference type="RefSeq" id="WP_163588228.1">
    <property type="nucleotide sequence ID" value="NZ_CP040852.1"/>
</dbReference>
<dbReference type="AlphaFoldDB" id="A0AAE7BQW6"/>
<evidence type="ECO:0000313" key="1">
    <source>
        <dbReference type="EMBL" id="QIA90174.1"/>
    </source>
</evidence>
<accession>A0AAE7BQW6</accession>
<dbReference type="EMBL" id="CP040852">
    <property type="protein sequence ID" value="QIA90174.1"/>
    <property type="molecule type" value="Genomic_DNA"/>
</dbReference>
<proteinExistence type="predicted"/>
<gene>
    <name evidence="1" type="ORF">FEE40_08455</name>
</gene>
<name>A0AAE7BQW6_9LACO</name>
<evidence type="ECO:0008006" key="3">
    <source>
        <dbReference type="Google" id="ProtNLM"/>
    </source>
</evidence>
<protein>
    <recommendedName>
        <fullName evidence="3">Phage head morphogenesis domain-containing protein</fullName>
    </recommendedName>
</protein>